<protein>
    <recommendedName>
        <fullName evidence="2">Thioredoxin-like fold domain-containing protein</fullName>
    </recommendedName>
</protein>
<dbReference type="InterPro" id="IPR036249">
    <property type="entry name" value="Thioredoxin-like_sf"/>
</dbReference>
<reference evidence="4" key="1">
    <citation type="submission" date="2016-11" db="EMBL/GenBank/DDBJ databases">
        <title>Complete Genome Sequence of alachlor-degrading Sphingomonas sp. strain JJ-A5.</title>
        <authorList>
            <person name="Lee H."/>
            <person name="Ka J.-O."/>
        </authorList>
    </citation>
    <scope>NUCLEOTIDE SEQUENCE [LARGE SCALE GENOMIC DNA]</scope>
    <source>
        <strain evidence="4">JJ-A5</strain>
    </source>
</reference>
<dbReference type="OrthoDB" id="8478320at2"/>
<sequence>MNSILKMAGLGLALLTAACNQDAATNNADAAANKLAPAQGKDWTKVVVATTEGGVRMGNPDAPVKLIEFASFTCPHCREFNEAAADVLKSKYVASGKVSLEFRSFILNGIDVPISLLAYCQPPAAFFATQKALFDTQEEWLGHIQRGGAELERLQSLPQDRQLAGIIDLTQLDDFFKMRGMPASKQQQCLADKEALDRLANIRGDAVKRYNLTGTPTFVINGVTQENVFDWKGLQPKLDAALN</sequence>
<evidence type="ECO:0000256" key="1">
    <source>
        <dbReference type="SAM" id="SignalP"/>
    </source>
</evidence>
<feature type="chain" id="PRO_5013063619" description="Thioredoxin-like fold domain-containing protein" evidence="1">
    <location>
        <begin position="24"/>
        <end position="243"/>
    </location>
</feature>
<name>A0A1L3ZQP2_9SPHN</name>
<keyword evidence="4" id="KW-1185">Reference proteome</keyword>
<evidence type="ECO:0000259" key="2">
    <source>
        <dbReference type="Pfam" id="PF13462"/>
    </source>
</evidence>
<gene>
    <name evidence="3" type="ORF">BSL82_00355</name>
</gene>
<organism evidence="3 4">
    <name type="scientific">Tardibacter chloracetimidivorans</name>
    <dbReference type="NCBI Taxonomy" id="1921510"/>
    <lineage>
        <taxon>Bacteria</taxon>
        <taxon>Pseudomonadati</taxon>
        <taxon>Pseudomonadota</taxon>
        <taxon>Alphaproteobacteria</taxon>
        <taxon>Sphingomonadales</taxon>
        <taxon>Sphingomonadaceae</taxon>
        <taxon>Tardibacter</taxon>
    </lineage>
</organism>
<feature type="domain" description="Thioredoxin-like fold" evidence="2">
    <location>
        <begin position="51"/>
        <end position="239"/>
    </location>
</feature>
<dbReference type="Gene3D" id="1.10.40.110">
    <property type="match status" value="1"/>
</dbReference>
<dbReference type="Gene3D" id="3.40.30.10">
    <property type="entry name" value="Glutaredoxin"/>
    <property type="match status" value="1"/>
</dbReference>
<accession>A0A1L3ZQP2</accession>
<dbReference type="Pfam" id="PF13462">
    <property type="entry name" value="Thioredoxin_4"/>
    <property type="match status" value="1"/>
</dbReference>
<dbReference type="AlphaFoldDB" id="A0A1L3ZQP2"/>
<dbReference type="PROSITE" id="PS51257">
    <property type="entry name" value="PROKAR_LIPOPROTEIN"/>
    <property type="match status" value="1"/>
</dbReference>
<evidence type="ECO:0000313" key="3">
    <source>
        <dbReference type="EMBL" id="API57942.1"/>
    </source>
</evidence>
<dbReference type="RefSeq" id="WP_072595518.1">
    <property type="nucleotide sequence ID" value="NZ_CP018221.1"/>
</dbReference>
<dbReference type="STRING" id="1921510.BSL82_00355"/>
<evidence type="ECO:0000313" key="4">
    <source>
        <dbReference type="Proteomes" id="UP000182063"/>
    </source>
</evidence>
<dbReference type="InterPro" id="IPR012336">
    <property type="entry name" value="Thioredoxin-like_fold"/>
</dbReference>
<dbReference type="KEGG" id="sphj:BSL82_00355"/>
<dbReference type="Proteomes" id="UP000182063">
    <property type="component" value="Chromosome"/>
</dbReference>
<dbReference type="EMBL" id="CP018221">
    <property type="protein sequence ID" value="API57942.1"/>
    <property type="molecule type" value="Genomic_DNA"/>
</dbReference>
<keyword evidence="1" id="KW-0732">Signal</keyword>
<feature type="signal peptide" evidence="1">
    <location>
        <begin position="1"/>
        <end position="23"/>
    </location>
</feature>
<dbReference type="SUPFAM" id="SSF52833">
    <property type="entry name" value="Thioredoxin-like"/>
    <property type="match status" value="1"/>
</dbReference>
<proteinExistence type="predicted"/>